<dbReference type="Proteomes" id="UP000821853">
    <property type="component" value="Chromosome 1"/>
</dbReference>
<keyword evidence="1" id="KW-0479">Metal-binding</keyword>
<dbReference type="InterPro" id="IPR001841">
    <property type="entry name" value="Znf_RING"/>
</dbReference>
<evidence type="ECO:0000313" key="7">
    <source>
        <dbReference type="Proteomes" id="UP000821853"/>
    </source>
</evidence>
<keyword evidence="2 4" id="KW-0863">Zinc-finger</keyword>
<dbReference type="Pfam" id="PF13639">
    <property type="entry name" value="zf-RING_2"/>
    <property type="match status" value="1"/>
</dbReference>
<dbReference type="GO" id="GO:0061630">
    <property type="term" value="F:ubiquitin protein ligase activity"/>
    <property type="evidence" value="ECO:0007669"/>
    <property type="project" value="TreeGrafter"/>
</dbReference>
<keyword evidence="7" id="KW-1185">Reference proteome</keyword>
<dbReference type="VEuPathDB" id="VectorBase:HLOH_040879"/>
<dbReference type="AlphaFoldDB" id="A0A9J6FDP2"/>
<evidence type="ECO:0000256" key="3">
    <source>
        <dbReference type="ARBA" id="ARBA00022833"/>
    </source>
</evidence>
<sequence>MPRSEIAELPAHRFNPRAKDSGEMVCVVCLCHFRARELVRILPCSHEFHAACVDKWLESNSRCPVCRTDASEAVPAGAST</sequence>
<protein>
    <recommendedName>
        <fullName evidence="5">RING-type domain-containing protein</fullName>
    </recommendedName>
</protein>
<evidence type="ECO:0000256" key="1">
    <source>
        <dbReference type="ARBA" id="ARBA00022723"/>
    </source>
</evidence>
<evidence type="ECO:0000259" key="5">
    <source>
        <dbReference type="PROSITE" id="PS50089"/>
    </source>
</evidence>
<dbReference type="PANTHER" id="PTHR46171">
    <property type="entry name" value="GH10160P"/>
    <property type="match status" value="1"/>
</dbReference>
<proteinExistence type="predicted"/>
<dbReference type="InterPro" id="IPR013083">
    <property type="entry name" value="Znf_RING/FYVE/PHD"/>
</dbReference>
<gene>
    <name evidence="6" type="ORF">HPB48_002960</name>
</gene>
<dbReference type="EMBL" id="JABSTR010000001">
    <property type="protein sequence ID" value="KAH9361098.1"/>
    <property type="molecule type" value="Genomic_DNA"/>
</dbReference>
<evidence type="ECO:0000313" key="6">
    <source>
        <dbReference type="EMBL" id="KAH9361098.1"/>
    </source>
</evidence>
<dbReference type="FunFam" id="3.30.40.10:FF:000024">
    <property type="entry name" value="RING finger protein 44 isoform X1"/>
    <property type="match status" value="1"/>
</dbReference>
<evidence type="ECO:0000256" key="4">
    <source>
        <dbReference type="PROSITE-ProRule" id="PRU00175"/>
    </source>
</evidence>
<dbReference type="GO" id="GO:0016567">
    <property type="term" value="P:protein ubiquitination"/>
    <property type="evidence" value="ECO:0007669"/>
    <property type="project" value="TreeGrafter"/>
</dbReference>
<dbReference type="GO" id="GO:0008270">
    <property type="term" value="F:zinc ion binding"/>
    <property type="evidence" value="ECO:0007669"/>
    <property type="project" value="UniProtKB-KW"/>
</dbReference>
<evidence type="ECO:0000256" key="2">
    <source>
        <dbReference type="ARBA" id="ARBA00022771"/>
    </source>
</evidence>
<comment type="caution">
    <text evidence="6">The sequence shown here is derived from an EMBL/GenBank/DDBJ whole genome shotgun (WGS) entry which is preliminary data.</text>
</comment>
<reference evidence="6 7" key="1">
    <citation type="journal article" date="2020" name="Cell">
        <title>Large-Scale Comparative Analyses of Tick Genomes Elucidate Their Genetic Diversity and Vector Capacities.</title>
        <authorList>
            <consortium name="Tick Genome and Microbiome Consortium (TIGMIC)"/>
            <person name="Jia N."/>
            <person name="Wang J."/>
            <person name="Shi W."/>
            <person name="Du L."/>
            <person name="Sun Y."/>
            <person name="Zhan W."/>
            <person name="Jiang J.F."/>
            <person name="Wang Q."/>
            <person name="Zhang B."/>
            <person name="Ji P."/>
            <person name="Bell-Sakyi L."/>
            <person name="Cui X.M."/>
            <person name="Yuan T.T."/>
            <person name="Jiang B.G."/>
            <person name="Yang W.F."/>
            <person name="Lam T.T."/>
            <person name="Chang Q.C."/>
            <person name="Ding S.J."/>
            <person name="Wang X.J."/>
            <person name="Zhu J.G."/>
            <person name="Ruan X.D."/>
            <person name="Zhao L."/>
            <person name="Wei J.T."/>
            <person name="Ye R.Z."/>
            <person name="Que T.C."/>
            <person name="Du C.H."/>
            <person name="Zhou Y.H."/>
            <person name="Cheng J.X."/>
            <person name="Dai P.F."/>
            <person name="Guo W.B."/>
            <person name="Han X.H."/>
            <person name="Huang E.J."/>
            <person name="Li L.F."/>
            <person name="Wei W."/>
            <person name="Gao Y.C."/>
            <person name="Liu J.Z."/>
            <person name="Shao H.Z."/>
            <person name="Wang X."/>
            <person name="Wang C.C."/>
            <person name="Yang T.C."/>
            <person name="Huo Q.B."/>
            <person name="Li W."/>
            <person name="Chen H.Y."/>
            <person name="Chen S.E."/>
            <person name="Zhou L.G."/>
            <person name="Ni X.B."/>
            <person name="Tian J.H."/>
            <person name="Sheng Y."/>
            <person name="Liu T."/>
            <person name="Pan Y.S."/>
            <person name="Xia L.Y."/>
            <person name="Li J."/>
            <person name="Zhao F."/>
            <person name="Cao W.C."/>
        </authorList>
    </citation>
    <scope>NUCLEOTIDE SEQUENCE [LARGE SCALE GENOMIC DNA]</scope>
    <source>
        <strain evidence="6">HaeL-2018</strain>
    </source>
</reference>
<dbReference type="SUPFAM" id="SSF57850">
    <property type="entry name" value="RING/U-box"/>
    <property type="match status" value="1"/>
</dbReference>
<dbReference type="SMART" id="SM00184">
    <property type="entry name" value="RING"/>
    <property type="match status" value="1"/>
</dbReference>
<dbReference type="OrthoDB" id="1714475at2759"/>
<keyword evidence="3" id="KW-0862">Zinc</keyword>
<dbReference type="PANTHER" id="PTHR46171:SF3">
    <property type="entry name" value="GH10160P"/>
    <property type="match status" value="1"/>
</dbReference>
<dbReference type="Gene3D" id="3.30.40.10">
    <property type="entry name" value="Zinc/RING finger domain, C3HC4 (zinc finger)"/>
    <property type="match status" value="1"/>
</dbReference>
<feature type="domain" description="RING-type" evidence="5">
    <location>
        <begin position="26"/>
        <end position="67"/>
    </location>
</feature>
<accession>A0A9J6FDP2</accession>
<organism evidence="6 7">
    <name type="scientific">Haemaphysalis longicornis</name>
    <name type="common">Bush tick</name>
    <dbReference type="NCBI Taxonomy" id="44386"/>
    <lineage>
        <taxon>Eukaryota</taxon>
        <taxon>Metazoa</taxon>
        <taxon>Ecdysozoa</taxon>
        <taxon>Arthropoda</taxon>
        <taxon>Chelicerata</taxon>
        <taxon>Arachnida</taxon>
        <taxon>Acari</taxon>
        <taxon>Parasitiformes</taxon>
        <taxon>Ixodida</taxon>
        <taxon>Ixodoidea</taxon>
        <taxon>Ixodidae</taxon>
        <taxon>Haemaphysalinae</taxon>
        <taxon>Haemaphysalis</taxon>
    </lineage>
</organism>
<dbReference type="PROSITE" id="PS50089">
    <property type="entry name" value="ZF_RING_2"/>
    <property type="match status" value="1"/>
</dbReference>
<name>A0A9J6FDP2_HAELO</name>